<feature type="compositionally biased region" description="Low complexity" evidence="5">
    <location>
        <begin position="340"/>
        <end position="349"/>
    </location>
</feature>
<feature type="region of interest" description="Disordered" evidence="5">
    <location>
        <begin position="140"/>
        <end position="388"/>
    </location>
</feature>
<dbReference type="Gene3D" id="2.60.40.150">
    <property type="entry name" value="C2 domain"/>
    <property type="match status" value="1"/>
</dbReference>
<dbReference type="InterPro" id="IPR017946">
    <property type="entry name" value="PLC-like_Pdiesterase_TIM-brl"/>
</dbReference>
<dbReference type="PROSITE" id="PS50004">
    <property type="entry name" value="C2"/>
    <property type="match status" value="1"/>
</dbReference>
<dbReference type="Proteomes" id="UP001189429">
    <property type="component" value="Unassembled WGS sequence"/>
</dbReference>
<keyword evidence="2" id="KW-0378">Hydrolase</keyword>
<comment type="caution">
    <text evidence="8">The sequence shown here is derived from an EMBL/GenBank/DDBJ whole genome shotgun (WGS) entry which is preliminary data.</text>
</comment>
<feature type="domain" description="C2" evidence="6">
    <location>
        <begin position="37"/>
        <end position="169"/>
    </location>
</feature>
<keyword evidence="3" id="KW-0442">Lipid degradation</keyword>
<gene>
    <name evidence="8" type="ORF">PCOR1329_LOCUS54789</name>
</gene>
<proteinExistence type="predicted"/>
<evidence type="ECO:0000256" key="2">
    <source>
        <dbReference type="ARBA" id="ARBA00022801"/>
    </source>
</evidence>
<dbReference type="EMBL" id="CAUYUJ010016702">
    <property type="protein sequence ID" value="CAK0867986.1"/>
    <property type="molecule type" value="Genomic_DNA"/>
</dbReference>
<reference evidence="8" key="1">
    <citation type="submission" date="2023-10" db="EMBL/GenBank/DDBJ databases">
        <authorList>
            <person name="Chen Y."/>
            <person name="Shah S."/>
            <person name="Dougan E. K."/>
            <person name="Thang M."/>
            <person name="Chan C."/>
        </authorList>
    </citation>
    <scope>NUCLEOTIDE SEQUENCE [LARGE SCALE GENOMIC DNA]</scope>
</reference>
<dbReference type="InterPro" id="IPR035892">
    <property type="entry name" value="C2_domain_sf"/>
</dbReference>
<evidence type="ECO:0000256" key="5">
    <source>
        <dbReference type="SAM" id="MobiDB-lite"/>
    </source>
</evidence>
<dbReference type="InterPro" id="IPR001192">
    <property type="entry name" value="PI-PLC_fam"/>
</dbReference>
<dbReference type="InterPro" id="IPR000008">
    <property type="entry name" value="C2_dom"/>
</dbReference>
<evidence type="ECO:0000256" key="1">
    <source>
        <dbReference type="ARBA" id="ARBA00012368"/>
    </source>
</evidence>
<dbReference type="Gene3D" id="3.20.20.190">
    <property type="entry name" value="Phosphatidylinositol (PI) phosphodiesterase"/>
    <property type="match status" value="1"/>
</dbReference>
<feature type="compositionally biased region" description="Pro residues" evidence="5">
    <location>
        <begin position="310"/>
        <end position="322"/>
    </location>
</feature>
<evidence type="ECO:0000259" key="6">
    <source>
        <dbReference type="PROSITE" id="PS50004"/>
    </source>
</evidence>
<keyword evidence="9" id="KW-1185">Reference proteome</keyword>
<feature type="domain" description="PI-PLC Y-box" evidence="7">
    <location>
        <begin position="1"/>
        <end position="33"/>
    </location>
</feature>
<feature type="compositionally biased region" description="Basic residues" evidence="5">
    <location>
        <begin position="212"/>
        <end position="229"/>
    </location>
</feature>
<sequence>MVALNYQSSDLPMVNEGLFSHENGGCGYILKPPQCQPSNGDSPPGSQRPAVTQCVIELRVLSGHDLPKPDGARWRMTGDEAIKPMVRVSLCGAAPDRVTQETCRVMDNGFNPCWNWTMTFRVTEPDVAVLAFEVFHVSSASDGRTVTPSTPSNAEPSEVEPPARSRGSDRISESSGSSAASSVPRTRLSRTGGSCGAAPAAAPSATRARTASLRRRRLRGVRRLPRRGRGPGQGPCLRPRSQGSSWSPPRPSRCAACARASAGPPSATAGSARGNAAGCSSTAASPGPGPTRGGERPRAAPRGPQRRLPHLPPPLRAPPRPAPRSLSPRRRTRPLPPTCAPAAPTACRPKGWISPRRRTSRRTSLTCARRTAPSSQSDRAPAGHLFAP</sequence>
<name>A0ABN9V9C1_9DINO</name>
<protein>
    <recommendedName>
        <fullName evidence="1">phosphoinositide phospholipase C</fullName>
        <ecNumber evidence="1">3.1.4.11</ecNumber>
    </recommendedName>
</protein>
<accession>A0ABN9V9C1</accession>
<feature type="compositionally biased region" description="Low complexity" evidence="5">
    <location>
        <begin position="362"/>
        <end position="372"/>
    </location>
</feature>
<dbReference type="PANTHER" id="PTHR10336:SF36">
    <property type="entry name" value="1-PHOSPHATIDYLINOSITOL 4,5-BISPHOSPHATE PHOSPHODIESTERASE BETA-4"/>
    <property type="match status" value="1"/>
</dbReference>
<dbReference type="Pfam" id="PF00387">
    <property type="entry name" value="PI-PLC-Y"/>
    <property type="match status" value="1"/>
</dbReference>
<feature type="compositionally biased region" description="Low complexity" evidence="5">
    <location>
        <begin position="173"/>
        <end position="182"/>
    </location>
</feature>
<dbReference type="SUPFAM" id="SSF49562">
    <property type="entry name" value="C2 domain (Calcium/lipid-binding domain, CaLB)"/>
    <property type="match status" value="1"/>
</dbReference>
<dbReference type="PROSITE" id="PS50008">
    <property type="entry name" value="PIPLC_Y_DOMAIN"/>
    <property type="match status" value="1"/>
</dbReference>
<evidence type="ECO:0000259" key="7">
    <source>
        <dbReference type="PROSITE" id="PS50008"/>
    </source>
</evidence>
<dbReference type="InterPro" id="IPR001711">
    <property type="entry name" value="PLipase_C_Pinositol-sp_Y"/>
</dbReference>
<evidence type="ECO:0000313" key="8">
    <source>
        <dbReference type="EMBL" id="CAK0867986.1"/>
    </source>
</evidence>
<feature type="compositionally biased region" description="Low complexity" evidence="5">
    <location>
        <begin position="196"/>
        <end position="211"/>
    </location>
</feature>
<dbReference type="CDD" id="cd00275">
    <property type="entry name" value="C2_PLC_like"/>
    <property type="match status" value="1"/>
</dbReference>
<evidence type="ECO:0000313" key="9">
    <source>
        <dbReference type="Proteomes" id="UP001189429"/>
    </source>
</evidence>
<keyword evidence="4" id="KW-0443">Lipid metabolism</keyword>
<organism evidence="8 9">
    <name type="scientific">Prorocentrum cordatum</name>
    <dbReference type="NCBI Taxonomy" id="2364126"/>
    <lineage>
        <taxon>Eukaryota</taxon>
        <taxon>Sar</taxon>
        <taxon>Alveolata</taxon>
        <taxon>Dinophyceae</taxon>
        <taxon>Prorocentrales</taxon>
        <taxon>Prorocentraceae</taxon>
        <taxon>Prorocentrum</taxon>
    </lineage>
</organism>
<dbReference type="SUPFAM" id="SSF51695">
    <property type="entry name" value="PLC-like phosphodiesterases"/>
    <property type="match status" value="1"/>
</dbReference>
<dbReference type="EC" id="3.1.4.11" evidence="1"/>
<feature type="compositionally biased region" description="Polar residues" evidence="5">
    <location>
        <begin position="140"/>
        <end position="155"/>
    </location>
</feature>
<evidence type="ECO:0000256" key="4">
    <source>
        <dbReference type="ARBA" id="ARBA00023098"/>
    </source>
</evidence>
<feature type="compositionally biased region" description="Basic and acidic residues" evidence="5">
    <location>
        <begin position="161"/>
        <end position="172"/>
    </location>
</feature>
<dbReference type="PANTHER" id="PTHR10336">
    <property type="entry name" value="PHOSPHOINOSITIDE-SPECIFIC PHOSPHOLIPASE C FAMILY PROTEIN"/>
    <property type="match status" value="1"/>
</dbReference>
<evidence type="ECO:0000256" key="3">
    <source>
        <dbReference type="ARBA" id="ARBA00022963"/>
    </source>
</evidence>
<feature type="compositionally biased region" description="Low complexity" evidence="5">
    <location>
        <begin position="252"/>
        <end position="274"/>
    </location>
</feature>
<dbReference type="SMART" id="SM00239">
    <property type="entry name" value="C2"/>
    <property type="match status" value="1"/>
</dbReference>
<dbReference type="Pfam" id="PF00168">
    <property type="entry name" value="C2"/>
    <property type="match status" value="1"/>
</dbReference>